<sequence length="282" mass="29301">MSSTLSSTSDPAPAAAMAPPASGRLSYESFLRVKQGIGSEALRAAGLPAAEHLSYDAYVAALNRKAAELRGVEDMPAARPQTKTDRADAKRIAWASLVVVPIALVFVVLVADMFKDRPDGVVLPNAGEAVAAPLTGEGLPVALVITNTEEMPFLIPPGDDVALMPAHFDTALSPPPPLPERVELLPAAAEAAVALPVPAVKQGETPSVKTKAPVAKKKAAAAPGEPAKVAAKAQKTQKTTAKPTRPSAKEEGGFWQPLLDLLHGEVARGKHRAPAPKDRSGR</sequence>
<feature type="region of interest" description="Disordered" evidence="1">
    <location>
        <begin position="1"/>
        <end position="20"/>
    </location>
</feature>
<comment type="caution">
    <text evidence="3">The sequence shown here is derived from an EMBL/GenBank/DDBJ whole genome shotgun (WGS) entry which is preliminary data.</text>
</comment>
<name>A0ABU5E2Z7_9PROT</name>
<reference evidence="3 4" key="1">
    <citation type="journal article" date="2013" name="Antonie Van Leeuwenhoek">
        <title>Dongia rigui sp. nov., isolated from freshwater of a large wetland in Korea.</title>
        <authorList>
            <person name="Baik K.S."/>
            <person name="Hwang Y.M."/>
            <person name="Choi J.S."/>
            <person name="Kwon J."/>
            <person name="Seong C.N."/>
        </authorList>
    </citation>
    <scope>NUCLEOTIDE SEQUENCE [LARGE SCALE GENOMIC DNA]</scope>
    <source>
        <strain evidence="3 4">04SU4-P</strain>
    </source>
</reference>
<accession>A0ABU5E2Z7</accession>
<gene>
    <name evidence="3" type="ORF">SMD31_18585</name>
</gene>
<feature type="region of interest" description="Disordered" evidence="1">
    <location>
        <begin position="204"/>
        <end position="254"/>
    </location>
</feature>
<evidence type="ECO:0000313" key="3">
    <source>
        <dbReference type="EMBL" id="MDY0873955.1"/>
    </source>
</evidence>
<dbReference type="EMBL" id="JAXCLX010000003">
    <property type="protein sequence ID" value="MDY0873955.1"/>
    <property type="molecule type" value="Genomic_DNA"/>
</dbReference>
<evidence type="ECO:0000313" key="4">
    <source>
        <dbReference type="Proteomes" id="UP001271769"/>
    </source>
</evidence>
<organism evidence="3 4">
    <name type="scientific">Dongia rigui</name>
    <dbReference type="NCBI Taxonomy" id="940149"/>
    <lineage>
        <taxon>Bacteria</taxon>
        <taxon>Pseudomonadati</taxon>
        <taxon>Pseudomonadota</taxon>
        <taxon>Alphaproteobacteria</taxon>
        <taxon>Rhodospirillales</taxon>
        <taxon>Dongiaceae</taxon>
        <taxon>Dongia</taxon>
    </lineage>
</organism>
<evidence type="ECO:0000256" key="2">
    <source>
        <dbReference type="SAM" id="Phobius"/>
    </source>
</evidence>
<dbReference type="Proteomes" id="UP001271769">
    <property type="component" value="Unassembled WGS sequence"/>
</dbReference>
<keyword evidence="2" id="KW-0472">Membrane</keyword>
<evidence type="ECO:0000256" key="1">
    <source>
        <dbReference type="SAM" id="MobiDB-lite"/>
    </source>
</evidence>
<keyword evidence="2" id="KW-1133">Transmembrane helix</keyword>
<proteinExistence type="predicted"/>
<dbReference type="RefSeq" id="WP_320502425.1">
    <property type="nucleotide sequence ID" value="NZ_JAXCLX010000003.1"/>
</dbReference>
<keyword evidence="4" id="KW-1185">Reference proteome</keyword>
<feature type="compositionally biased region" description="Low complexity" evidence="1">
    <location>
        <begin position="220"/>
        <end position="244"/>
    </location>
</feature>
<feature type="transmembrane region" description="Helical" evidence="2">
    <location>
        <begin position="92"/>
        <end position="114"/>
    </location>
</feature>
<keyword evidence="2" id="KW-0812">Transmembrane</keyword>
<protein>
    <submittedName>
        <fullName evidence="3">Uncharacterized protein</fullName>
    </submittedName>
</protein>